<dbReference type="AlphaFoldDB" id="A0A8T3DEU7"/>
<dbReference type="OrthoDB" id="10249433at2759"/>
<dbReference type="SUPFAM" id="SSF53474">
    <property type="entry name" value="alpha/beta-Hydrolases"/>
    <property type="match status" value="1"/>
</dbReference>
<dbReference type="GO" id="GO:0047372">
    <property type="term" value="F:monoacylglycerol lipase activity"/>
    <property type="evidence" value="ECO:0007669"/>
    <property type="project" value="TreeGrafter"/>
</dbReference>
<keyword evidence="5" id="KW-1185">Reference proteome</keyword>
<dbReference type="GO" id="GO:0006660">
    <property type="term" value="P:phosphatidylserine catabolic process"/>
    <property type="evidence" value="ECO:0007669"/>
    <property type="project" value="TreeGrafter"/>
</dbReference>
<keyword evidence="2" id="KW-0472">Membrane</keyword>
<evidence type="ECO:0000313" key="4">
    <source>
        <dbReference type="EMBL" id="KAI1894660.1"/>
    </source>
</evidence>
<evidence type="ECO:0000259" key="3">
    <source>
        <dbReference type="Pfam" id="PF00561"/>
    </source>
</evidence>
<dbReference type="InterPro" id="IPR029058">
    <property type="entry name" value="AB_hydrolase_fold"/>
</dbReference>
<dbReference type="Gene3D" id="3.40.50.1820">
    <property type="entry name" value="alpha/beta hydrolase"/>
    <property type="match status" value="1"/>
</dbReference>
<keyword evidence="2" id="KW-1133">Transmembrane helix</keyword>
<name>A0A8T3DEU7_9TELE</name>
<protein>
    <recommendedName>
        <fullName evidence="3">AB hydrolase-1 domain-containing protein</fullName>
    </recommendedName>
</protein>
<feature type="transmembrane region" description="Helical" evidence="2">
    <location>
        <begin position="47"/>
        <end position="68"/>
    </location>
</feature>
<dbReference type="PANTHER" id="PTHR12277">
    <property type="entry name" value="ALPHA/BETA HYDROLASE DOMAIN-CONTAINING PROTEIN"/>
    <property type="match status" value="1"/>
</dbReference>
<sequence length="368" mass="41202">MKKRSNLKDPKSLHDTDKAKKQAGKKRTVEKKLPNGGQSSSGWSRRILKAFLGLCVVYVSVPVILRLFPGLLGHVLYSHIFRVPFLVDLSRPEDLSLNHTVNFYLTSEEGISLGVWHTVPDTQWREAQGKELAWYEESLKDGVPVIIYLHGNGGTRGVSHRVGLMNVLTAAGFHVLSLDYRGFAESTGVPSEAGLTTDALYLYEWVKARSGRSPVCLWGHSLGTGVATNAALKVQEQGRHVDAVVLEAPYTNIREEGANHPFGKIYWMFPGFDYFFLDTMALNNVIFPNDENLKTLNTRLLILHAEDDGIVPFHMSQTLFEIARQAQGSEQRVQMVPFSGSLGYKHNGIYKDARLPKIIWDFLRPLVA</sequence>
<accession>A0A8T3DEU7</accession>
<evidence type="ECO:0000313" key="5">
    <source>
        <dbReference type="Proteomes" id="UP000829720"/>
    </source>
</evidence>
<dbReference type="Pfam" id="PF00561">
    <property type="entry name" value="Abhydrolase_1"/>
    <property type="match status" value="1"/>
</dbReference>
<feature type="compositionally biased region" description="Basic and acidic residues" evidence="1">
    <location>
        <begin position="1"/>
        <end position="20"/>
    </location>
</feature>
<feature type="region of interest" description="Disordered" evidence="1">
    <location>
        <begin position="1"/>
        <end position="40"/>
    </location>
</feature>
<keyword evidence="2" id="KW-0812">Transmembrane</keyword>
<dbReference type="EMBL" id="JAERUA010000010">
    <property type="protein sequence ID" value="KAI1894660.1"/>
    <property type="molecule type" value="Genomic_DNA"/>
</dbReference>
<gene>
    <name evidence="4" type="ORF">AGOR_G00118050</name>
</gene>
<reference evidence="4" key="1">
    <citation type="submission" date="2021-01" db="EMBL/GenBank/DDBJ databases">
        <authorList>
            <person name="Zahm M."/>
            <person name="Roques C."/>
            <person name="Cabau C."/>
            <person name="Klopp C."/>
            <person name="Donnadieu C."/>
            <person name="Jouanno E."/>
            <person name="Lampietro C."/>
            <person name="Louis A."/>
            <person name="Herpin A."/>
            <person name="Echchiki A."/>
            <person name="Berthelot C."/>
            <person name="Parey E."/>
            <person name="Roest-Crollius H."/>
            <person name="Braasch I."/>
            <person name="Postlethwait J."/>
            <person name="Bobe J."/>
            <person name="Montfort J."/>
            <person name="Bouchez O."/>
            <person name="Begum T."/>
            <person name="Mejri S."/>
            <person name="Adams A."/>
            <person name="Chen W.-J."/>
            <person name="Guiguen Y."/>
        </authorList>
    </citation>
    <scope>NUCLEOTIDE SEQUENCE</scope>
    <source>
        <tissue evidence="4">Blood</tissue>
    </source>
</reference>
<feature type="domain" description="AB hydrolase-1" evidence="3">
    <location>
        <begin position="144"/>
        <end position="272"/>
    </location>
</feature>
<dbReference type="GO" id="GO:0005789">
    <property type="term" value="C:endoplasmic reticulum membrane"/>
    <property type="evidence" value="ECO:0007669"/>
    <property type="project" value="TreeGrafter"/>
</dbReference>
<evidence type="ECO:0000256" key="1">
    <source>
        <dbReference type="SAM" id="MobiDB-lite"/>
    </source>
</evidence>
<organism evidence="4 5">
    <name type="scientific">Albula goreensis</name>
    <dbReference type="NCBI Taxonomy" id="1534307"/>
    <lineage>
        <taxon>Eukaryota</taxon>
        <taxon>Metazoa</taxon>
        <taxon>Chordata</taxon>
        <taxon>Craniata</taxon>
        <taxon>Vertebrata</taxon>
        <taxon>Euteleostomi</taxon>
        <taxon>Actinopterygii</taxon>
        <taxon>Neopterygii</taxon>
        <taxon>Teleostei</taxon>
        <taxon>Albuliformes</taxon>
        <taxon>Albulidae</taxon>
        <taxon>Albula</taxon>
    </lineage>
</organism>
<dbReference type="GO" id="GO:0004622">
    <property type="term" value="F:phosphatidylcholine lysophospholipase activity"/>
    <property type="evidence" value="ECO:0007669"/>
    <property type="project" value="TreeGrafter"/>
</dbReference>
<dbReference type="Proteomes" id="UP000829720">
    <property type="component" value="Unassembled WGS sequence"/>
</dbReference>
<proteinExistence type="predicted"/>
<comment type="caution">
    <text evidence="4">The sequence shown here is derived from an EMBL/GenBank/DDBJ whole genome shotgun (WGS) entry which is preliminary data.</text>
</comment>
<dbReference type="PANTHER" id="PTHR12277:SF69">
    <property type="entry name" value="PROTEIN ABHD12B"/>
    <property type="match status" value="1"/>
</dbReference>
<dbReference type="InterPro" id="IPR000073">
    <property type="entry name" value="AB_hydrolase_1"/>
</dbReference>
<evidence type="ECO:0000256" key="2">
    <source>
        <dbReference type="SAM" id="Phobius"/>
    </source>
</evidence>
<dbReference type="GO" id="GO:0052651">
    <property type="term" value="P:monoacylglycerol catabolic process"/>
    <property type="evidence" value="ECO:0007669"/>
    <property type="project" value="TreeGrafter"/>
</dbReference>